<organism evidence="6 7">
    <name type="scientific">Microtetraspora fusca</name>
    <dbReference type="NCBI Taxonomy" id="1997"/>
    <lineage>
        <taxon>Bacteria</taxon>
        <taxon>Bacillati</taxon>
        <taxon>Actinomycetota</taxon>
        <taxon>Actinomycetes</taxon>
        <taxon>Streptosporangiales</taxon>
        <taxon>Streptosporangiaceae</taxon>
        <taxon>Microtetraspora</taxon>
    </lineage>
</organism>
<dbReference type="PRINTS" id="PR00778">
    <property type="entry name" value="HTHARSR"/>
</dbReference>
<reference evidence="6 7" key="1">
    <citation type="submission" date="2024-10" db="EMBL/GenBank/DDBJ databases">
        <title>The Natural Products Discovery Center: Release of the First 8490 Sequenced Strains for Exploring Actinobacteria Biosynthetic Diversity.</title>
        <authorList>
            <person name="Kalkreuter E."/>
            <person name="Kautsar S.A."/>
            <person name="Yang D."/>
            <person name="Bader C.D."/>
            <person name="Teijaro C.N."/>
            <person name="Fluegel L."/>
            <person name="Davis C.M."/>
            <person name="Simpson J.R."/>
            <person name="Lauterbach L."/>
            <person name="Steele A.D."/>
            <person name="Gui C."/>
            <person name="Meng S."/>
            <person name="Li G."/>
            <person name="Viehrig K."/>
            <person name="Ye F."/>
            <person name="Su P."/>
            <person name="Kiefer A.F."/>
            <person name="Nichols A."/>
            <person name="Cepeda A.J."/>
            <person name="Yan W."/>
            <person name="Fan B."/>
            <person name="Jiang Y."/>
            <person name="Adhikari A."/>
            <person name="Zheng C.-J."/>
            <person name="Schuster L."/>
            <person name="Cowan T.M."/>
            <person name="Smanski M.J."/>
            <person name="Chevrette M.G."/>
            <person name="De Carvalho L.P.S."/>
            <person name="Shen B."/>
        </authorList>
    </citation>
    <scope>NUCLEOTIDE SEQUENCE [LARGE SCALE GENOMIC DNA]</scope>
    <source>
        <strain evidence="6 7">NPDC001281</strain>
    </source>
</reference>
<comment type="caution">
    <text evidence="6">The sequence shown here is derived from an EMBL/GenBank/DDBJ whole genome shotgun (WGS) entry which is preliminary data.</text>
</comment>
<sequence>MRALGDPVRLEIVRLLADGKLRSTGQVAEHVGLPSSTCSYHLKQLLAAGVNECRAEGAACRAFSGQPLPTWTPPRTRGVSARRG</sequence>
<dbReference type="InterPro" id="IPR036390">
    <property type="entry name" value="WH_DNA-bd_sf"/>
</dbReference>
<dbReference type="InterPro" id="IPR036388">
    <property type="entry name" value="WH-like_DNA-bd_sf"/>
</dbReference>
<dbReference type="Gene3D" id="1.10.10.10">
    <property type="entry name" value="Winged helix-like DNA-binding domain superfamily/Winged helix DNA-binding domain"/>
    <property type="match status" value="1"/>
</dbReference>
<protein>
    <submittedName>
        <fullName evidence="6">ArsR/SmtB family transcription factor</fullName>
    </submittedName>
</protein>
<dbReference type="InterPro" id="IPR001845">
    <property type="entry name" value="HTH_ArsR_DNA-bd_dom"/>
</dbReference>
<dbReference type="RefSeq" id="WP_387345041.1">
    <property type="nucleotide sequence ID" value="NZ_JBIAXI010000018.1"/>
</dbReference>
<proteinExistence type="predicted"/>
<gene>
    <name evidence="6" type="ORF">ACFY05_27745</name>
</gene>
<name>A0ABW6VBD6_MICFU</name>
<evidence type="ECO:0000313" key="6">
    <source>
        <dbReference type="EMBL" id="MFF4776659.1"/>
    </source>
</evidence>
<dbReference type="CDD" id="cd00090">
    <property type="entry name" value="HTH_ARSR"/>
    <property type="match status" value="1"/>
</dbReference>
<evidence type="ECO:0000256" key="2">
    <source>
        <dbReference type="ARBA" id="ARBA00023125"/>
    </source>
</evidence>
<dbReference type="PANTHER" id="PTHR43132">
    <property type="entry name" value="ARSENICAL RESISTANCE OPERON REPRESSOR ARSR-RELATED"/>
    <property type="match status" value="1"/>
</dbReference>
<evidence type="ECO:0000313" key="7">
    <source>
        <dbReference type="Proteomes" id="UP001602119"/>
    </source>
</evidence>
<dbReference type="PANTHER" id="PTHR43132:SF2">
    <property type="entry name" value="ARSENICAL RESISTANCE OPERON REPRESSOR ARSR-RELATED"/>
    <property type="match status" value="1"/>
</dbReference>
<dbReference type="InterPro" id="IPR051011">
    <property type="entry name" value="Metal_resp_trans_reg"/>
</dbReference>
<keyword evidence="7" id="KW-1185">Reference proteome</keyword>
<evidence type="ECO:0000256" key="1">
    <source>
        <dbReference type="ARBA" id="ARBA00023015"/>
    </source>
</evidence>
<keyword evidence="3" id="KW-0804">Transcription</keyword>
<dbReference type="Pfam" id="PF12840">
    <property type="entry name" value="HTH_20"/>
    <property type="match status" value="1"/>
</dbReference>
<dbReference type="SMART" id="SM00418">
    <property type="entry name" value="HTH_ARSR"/>
    <property type="match status" value="1"/>
</dbReference>
<feature type="region of interest" description="Disordered" evidence="4">
    <location>
        <begin position="65"/>
        <end position="84"/>
    </location>
</feature>
<dbReference type="SUPFAM" id="SSF46785">
    <property type="entry name" value="Winged helix' DNA-binding domain"/>
    <property type="match status" value="1"/>
</dbReference>
<evidence type="ECO:0000256" key="3">
    <source>
        <dbReference type="ARBA" id="ARBA00023163"/>
    </source>
</evidence>
<feature type="domain" description="HTH arsR-type" evidence="5">
    <location>
        <begin position="1"/>
        <end position="65"/>
    </location>
</feature>
<keyword evidence="2" id="KW-0238">DNA-binding</keyword>
<keyword evidence="1" id="KW-0805">Transcription regulation</keyword>
<dbReference type="InterPro" id="IPR011991">
    <property type="entry name" value="ArsR-like_HTH"/>
</dbReference>
<accession>A0ABW6VBD6</accession>
<evidence type="ECO:0000256" key="4">
    <source>
        <dbReference type="SAM" id="MobiDB-lite"/>
    </source>
</evidence>
<dbReference type="Proteomes" id="UP001602119">
    <property type="component" value="Unassembled WGS sequence"/>
</dbReference>
<dbReference type="EMBL" id="JBIAXI010000018">
    <property type="protein sequence ID" value="MFF4776659.1"/>
    <property type="molecule type" value="Genomic_DNA"/>
</dbReference>
<evidence type="ECO:0000259" key="5">
    <source>
        <dbReference type="SMART" id="SM00418"/>
    </source>
</evidence>